<dbReference type="Gene3D" id="3.40.50.150">
    <property type="entry name" value="Vaccinia Virus protein VP39"/>
    <property type="match status" value="1"/>
</dbReference>
<dbReference type="RefSeq" id="WP_419192061.1">
    <property type="nucleotide sequence ID" value="NZ_CP036287.1"/>
</dbReference>
<dbReference type="Proteomes" id="UP000316921">
    <property type="component" value="Chromosome"/>
</dbReference>
<dbReference type="EMBL" id="CP036287">
    <property type="protein sequence ID" value="QDU65492.1"/>
    <property type="molecule type" value="Genomic_DNA"/>
</dbReference>
<evidence type="ECO:0000259" key="2">
    <source>
        <dbReference type="Pfam" id="PF13649"/>
    </source>
</evidence>
<dbReference type="InterPro" id="IPR029063">
    <property type="entry name" value="SAM-dependent_MTases_sf"/>
</dbReference>
<keyword evidence="1 3" id="KW-0808">Transferase</keyword>
<dbReference type="Pfam" id="PF13649">
    <property type="entry name" value="Methyltransf_25"/>
    <property type="match status" value="1"/>
</dbReference>
<keyword evidence="4" id="KW-1185">Reference proteome</keyword>
<dbReference type="PANTHER" id="PTHR43861">
    <property type="entry name" value="TRANS-ACONITATE 2-METHYLTRANSFERASE-RELATED"/>
    <property type="match status" value="1"/>
</dbReference>
<sequence length="226" mass="24637">MTDRRSTARDLARRALARGEPLAWFEELYAAAAVDDSVGVPWTDLEPSPELIAWLERARPEVDGRRVCVVGTGYGDDANHLAKLGASVVAFDCAPTAIARAAERFPDQDIEWLVAELRHLPERLRLGFDLVVEINTLQVLPPDLRPAAAAAIAALVAPGGRLFVAARLRLPGESEGLMPWPLLEQELGAFEAAGLHARERSVLMDGEDPPVRRIVAEFERPDPSLG</sequence>
<evidence type="ECO:0000313" key="4">
    <source>
        <dbReference type="Proteomes" id="UP000316921"/>
    </source>
</evidence>
<dbReference type="GO" id="GO:0016740">
    <property type="term" value="F:transferase activity"/>
    <property type="evidence" value="ECO:0007669"/>
    <property type="project" value="UniProtKB-KW"/>
</dbReference>
<accession>A0A518BEV8</accession>
<reference evidence="3 4" key="1">
    <citation type="submission" date="2019-02" db="EMBL/GenBank/DDBJ databases">
        <title>Deep-cultivation of Planctomycetes and their phenomic and genomic characterization uncovers novel biology.</title>
        <authorList>
            <person name="Wiegand S."/>
            <person name="Jogler M."/>
            <person name="Boedeker C."/>
            <person name="Pinto D."/>
            <person name="Vollmers J."/>
            <person name="Rivas-Marin E."/>
            <person name="Kohn T."/>
            <person name="Peeters S.H."/>
            <person name="Heuer A."/>
            <person name="Rast P."/>
            <person name="Oberbeckmann S."/>
            <person name="Bunk B."/>
            <person name="Jeske O."/>
            <person name="Meyerdierks A."/>
            <person name="Storesund J.E."/>
            <person name="Kallscheuer N."/>
            <person name="Luecker S."/>
            <person name="Lage O.M."/>
            <person name="Pohl T."/>
            <person name="Merkel B.J."/>
            <person name="Hornburger P."/>
            <person name="Mueller R.-W."/>
            <person name="Bruemmer F."/>
            <person name="Labrenz M."/>
            <person name="Spormann A.M."/>
            <person name="Op den Camp H."/>
            <person name="Overmann J."/>
            <person name="Amann R."/>
            <person name="Jetten M.S.M."/>
            <person name="Mascher T."/>
            <person name="Medema M.H."/>
            <person name="Devos D.P."/>
            <person name="Kaster A.-K."/>
            <person name="Ovreas L."/>
            <person name="Rohde M."/>
            <person name="Galperin M.Y."/>
            <person name="Jogler C."/>
        </authorList>
    </citation>
    <scope>NUCLEOTIDE SEQUENCE [LARGE SCALE GENOMIC DNA]</scope>
    <source>
        <strain evidence="3 4">Pla133</strain>
    </source>
</reference>
<feature type="domain" description="Methyltransferase" evidence="2">
    <location>
        <begin position="68"/>
        <end position="160"/>
    </location>
</feature>
<gene>
    <name evidence="3" type="ORF">Pla133_05570</name>
</gene>
<proteinExistence type="predicted"/>
<evidence type="ECO:0000313" key="3">
    <source>
        <dbReference type="EMBL" id="QDU65492.1"/>
    </source>
</evidence>
<protein>
    <submittedName>
        <fullName evidence="3">Mg-protoporphyrin IX methyl transferase</fullName>
    </submittedName>
</protein>
<evidence type="ECO:0000256" key="1">
    <source>
        <dbReference type="ARBA" id="ARBA00022679"/>
    </source>
</evidence>
<name>A0A518BEV8_9BACT</name>
<dbReference type="SUPFAM" id="SSF53335">
    <property type="entry name" value="S-adenosyl-L-methionine-dependent methyltransferases"/>
    <property type="match status" value="1"/>
</dbReference>
<dbReference type="InterPro" id="IPR041698">
    <property type="entry name" value="Methyltransf_25"/>
</dbReference>
<organism evidence="3 4">
    <name type="scientific">Engelhardtia mirabilis</name>
    <dbReference type="NCBI Taxonomy" id="2528011"/>
    <lineage>
        <taxon>Bacteria</taxon>
        <taxon>Pseudomonadati</taxon>
        <taxon>Planctomycetota</taxon>
        <taxon>Planctomycetia</taxon>
        <taxon>Planctomycetia incertae sedis</taxon>
        <taxon>Engelhardtia</taxon>
    </lineage>
</organism>
<dbReference type="AlphaFoldDB" id="A0A518BEV8"/>
<dbReference type="CDD" id="cd02440">
    <property type="entry name" value="AdoMet_MTases"/>
    <property type="match status" value="1"/>
</dbReference>
<dbReference type="KEGG" id="pbap:Pla133_05570"/>